<comment type="caution">
    <text evidence="2">The sequence shown here is derived from an EMBL/GenBank/DDBJ whole genome shotgun (WGS) entry which is preliminary data.</text>
</comment>
<evidence type="ECO:0000256" key="1">
    <source>
        <dbReference type="SAM" id="MobiDB-lite"/>
    </source>
</evidence>
<sequence length="190" mass="21426">MFNFGKSKLPANWPPLHHKCNRSKCAFPNYPQPAPGTYKCRGCEKGTYTVSLAQAKEVDALNRSMFQVTGRSLPPNRMQEKAWDLNEEFPPYTRGVEPKKPNHPSRANVHTTTHGVVRGYAQAPSSGIRDPRSVYPHGINPNVSQQMYSSSSYTLASTPSRQAPPHPRGPHVPVERVERRQARPYRVMNH</sequence>
<reference evidence="2" key="1">
    <citation type="submission" date="2022-08" db="EMBL/GenBank/DDBJ databases">
        <authorList>
            <consortium name="DOE Joint Genome Institute"/>
            <person name="Min B."/>
            <person name="Riley R."/>
            <person name="Sierra-Patev S."/>
            <person name="Naranjo-Ortiz M."/>
            <person name="Looney B."/>
            <person name="Konkel Z."/>
            <person name="Slot J.C."/>
            <person name="Sakamoto Y."/>
            <person name="Steenwyk J.L."/>
            <person name="Rokas A."/>
            <person name="Carro J."/>
            <person name="Camarero S."/>
            <person name="Ferreira P."/>
            <person name="Molpeceres G."/>
            <person name="Ruiz-Duenas F.J."/>
            <person name="Serrano A."/>
            <person name="Henrissat B."/>
            <person name="Drula E."/>
            <person name="Hughes K.W."/>
            <person name="Mata J.L."/>
            <person name="Ishikawa N.K."/>
            <person name="Vargas-Isla R."/>
            <person name="Ushijima S."/>
            <person name="Smith C.A."/>
            <person name="Ahrendt S."/>
            <person name="Andreopoulos W."/>
            <person name="He G."/>
            <person name="Labutti K."/>
            <person name="Lipzen A."/>
            <person name="Ng V."/>
            <person name="Sandor L."/>
            <person name="Barry K."/>
            <person name="Martinez A.T."/>
            <person name="Xiao Y."/>
            <person name="Gibbons J.G."/>
            <person name="Terashima K."/>
            <person name="Hibbett D.S."/>
            <person name="Grigoriev I.V."/>
        </authorList>
    </citation>
    <scope>NUCLEOTIDE SEQUENCE</scope>
    <source>
        <strain evidence="2">TFB9207</strain>
    </source>
</reference>
<evidence type="ECO:0000313" key="2">
    <source>
        <dbReference type="EMBL" id="KAJ3844831.1"/>
    </source>
</evidence>
<dbReference type="EMBL" id="MU805946">
    <property type="protein sequence ID" value="KAJ3844831.1"/>
    <property type="molecule type" value="Genomic_DNA"/>
</dbReference>
<name>A0AA38UL70_9AGAR</name>
<proteinExistence type="predicted"/>
<feature type="region of interest" description="Disordered" evidence="1">
    <location>
        <begin position="122"/>
        <end position="190"/>
    </location>
</feature>
<protein>
    <submittedName>
        <fullName evidence="2">Uncharacterized protein</fullName>
    </submittedName>
</protein>
<accession>A0AA38UL70</accession>
<gene>
    <name evidence="2" type="ORF">F5878DRAFT_37652</name>
</gene>
<keyword evidence="3" id="KW-1185">Reference proteome</keyword>
<dbReference type="Proteomes" id="UP001163846">
    <property type="component" value="Unassembled WGS sequence"/>
</dbReference>
<feature type="compositionally biased region" description="Low complexity" evidence="1">
    <location>
        <begin position="148"/>
        <end position="160"/>
    </location>
</feature>
<dbReference type="AlphaFoldDB" id="A0AA38UL70"/>
<organism evidence="2 3">
    <name type="scientific">Lentinula raphanica</name>
    <dbReference type="NCBI Taxonomy" id="153919"/>
    <lineage>
        <taxon>Eukaryota</taxon>
        <taxon>Fungi</taxon>
        <taxon>Dikarya</taxon>
        <taxon>Basidiomycota</taxon>
        <taxon>Agaricomycotina</taxon>
        <taxon>Agaricomycetes</taxon>
        <taxon>Agaricomycetidae</taxon>
        <taxon>Agaricales</taxon>
        <taxon>Marasmiineae</taxon>
        <taxon>Omphalotaceae</taxon>
        <taxon>Lentinula</taxon>
    </lineage>
</organism>
<evidence type="ECO:0000313" key="3">
    <source>
        <dbReference type="Proteomes" id="UP001163846"/>
    </source>
</evidence>